<evidence type="ECO:0000256" key="4">
    <source>
        <dbReference type="SAM" id="SignalP"/>
    </source>
</evidence>
<dbReference type="PROSITE" id="PS50093">
    <property type="entry name" value="PKD"/>
    <property type="match status" value="2"/>
</dbReference>
<dbReference type="PROSITE" id="PS50240">
    <property type="entry name" value="TRYPSIN_DOM"/>
    <property type="match status" value="1"/>
</dbReference>
<dbReference type="InterPro" id="IPR003610">
    <property type="entry name" value="CBM5/12"/>
</dbReference>
<dbReference type="InterPro" id="IPR043504">
    <property type="entry name" value="Peptidase_S1_PA_chymotrypsin"/>
</dbReference>
<dbReference type="Pfam" id="PF00089">
    <property type="entry name" value="Trypsin"/>
    <property type="match status" value="1"/>
</dbReference>
<keyword evidence="2" id="KW-1015">Disulfide bond</keyword>
<dbReference type="GO" id="GO:0004553">
    <property type="term" value="F:hydrolase activity, hydrolyzing O-glycosyl compounds"/>
    <property type="evidence" value="ECO:0007669"/>
    <property type="project" value="InterPro"/>
</dbReference>
<dbReference type="InterPro" id="IPR009003">
    <property type="entry name" value="Peptidase_S1_PA"/>
</dbReference>
<dbReference type="Gene3D" id="2.10.10.20">
    <property type="entry name" value="Carbohydrate-binding module superfamily 5/12"/>
    <property type="match status" value="2"/>
</dbReference>
<dbReference type="PRINTS" id="PR00722">
    <property type="entry name" value="CHYMOTRYPSIN"/>
</dbReference>
<dbReference type="InterPro" id="IPR035986">
    <property type="entry name" value="PKD_dom_sf"/>
</dbReference>
<keyword evidence="3 7" id="KW-0645">Protease</keyword>
<evidence type="ECO:0000256" key="3">
    <source>
        <dbReference type="RuleBase" id="RU363034"/>
    </source>
</evidence>
<gene>
    <name evidence="7" type="ORF">EOE67_19410</name>
</gene>
<dbReference type="InterPro" id="IPR033116">
    <property type="entry name" value="TRYPSIN_SER"/>
</dbReference>
<dbReference type="Pfam" id="PF02839">
    <property type="entry name" value="CBM_5_12"/>
    <property type="match status" value="2"/>
</dbReference>
<feature type="signal peptide" evidence="4">
    <location>
        <begin position="1"/>
        <end position="16"/>
    </location>
</feature>
<dbReference type="InterPro" id="IPR022409">
    <property type="entry name" value="PKD/Chitinase_dom"/>
</dbReference>
<dbReference type="FunFam" id="2.40.10.10:FF:000166">
    <property type="entry name" value="Trypsin"/>
    <property type="match status" value="1"/>
</dbReference>
<dbReference type="Pfam" id="PF18911">
    <property type="entry name" value="PKD_4"/>
    <property type="match status" value="1"/>
</dbReference>
<dbReference type="PROSITE" id="PS00134">
    <property type="entry name" value="TRYPSIN_HIS"/>
    <property type="match status" value="1"/>
</dbReference>
<dbReference type="CDD" id="cd12215">
    <property type="entry name" value="ChiC_BD"/>
    <property type="match status" value="2"/>
</dbReference>
<dbReference type="InterPro" id="IPR000601">
    <property type="entry name" value="PKD_dom"/>
</dbReference>
<keyword evidence="4" id="KW-0732">Signal</keyword>
<dbReference type="PANTHER" id="PTHR24256">
    <property type="entry name" value="TRYPTASE-RELATED"/>
    <property type="match status" value="1"/>
</dbReference>
<sequence>MLTLFTVAMLPGAVHAQTVSAGPEIEPHVVGGSETTPNSRPYQVALLMNGRQGCGGTLISPEWVLTAAHCLDSASTSTLTVQVGAHSISRRDGQNLRVSQIIKHENWRGAQGIQSGWDIAVLRLATPAAGTITPAVLPTVALDNQLAAVGRAVTVSGWGLTRNQGSPSDVLREVNLPVISNASCSTELRTSLPASVICGGGSGGVSACNGDSGGPYATSSGGKFYSIGTVSWGNACSGATVFTRTSSYLSWIEQKTGVKPDGGGGVDQKPVARFTASVNGLNVSFSDASTDDKGIRSWSWNFGDGSALSNQSSPSYSYSADGSYNVTLTVTDTANQTHAVSQLVQVRADGDPTGCEGVSAWNASTAYQLRDLVSYQQKKYQASWWSTGARPDLYANVWTLLGNCTGGGNTAPVADFSFVANQLNVSFSDRSTDDTAVVSWLWQFGNGSSSTQPSPTTSYAQAGSYKVQLTVKDAAGLSHTVSKTVIVTSGDTGGNCAGLPVWSSTAVYNAGVSVQHSGSKYTARWWSQSQNPSNNSGPWQVWEALGACQ</sequence>
<dbReference type="GO" id="GO:0004252">
    <property type="term" value="F:serine-type endopeptidase activity"/>
    <property type="evidence" value="ECO:0007669"/>
    <property type="project" value="InterPro"/>
</dbReference>
<feature type="chain" id="PRO_5019075144" evidence="4">
    <location>
        <begin position="17"/>
        <end position="549"/>
    </location>
</feature>
<dbReference type="SUPFAM" id="SSF51055">
    <property type="entry name" value="Carbohydrate binding domain"/>
    <property type="match status" value="2"/>
</dbReference>
<dbReference type="SMART" id="SM00020">
    <property type="entry name" value="Tryp_SPc"/>
    <property type="match status" value="1"/>
</dbReference>
<keyword evidence="3" id="KW-0720">Serine protease</keyword>
<dbReference type="Gene3D" id="2.40.10.10">
    <property type="entry name" value="Trypsin-like serine proteases"/>
    <property type="match status" value="1"/>
</dbReference>
<feature type="domain" description="PKD" evidence="5">
    <location>
        <begin position="266"/>
        <end position="353"/>
    </location>
</feature>
<feature type="domain" description="Peptidase S1" evidence="6">
    <location>
        <begin position="29"/>
        <end position="257"/>
    </location>
</feature>
<dbReference type="CDD" id="cd00146">
    <property type="entry name" value="PKD"/>
    <property type="match status" value="2"/>
</dbReference>
<dbReference type="AlphaFoldDB" id="A0A437QC28"/>
<dbReference type="GO" id="GO:0005975">
    <property type="term" value="P:carbohydrate metabolic process"/>
    <property type="evidence" value="ECO:0007669"/>
    <property type="project" value="InterPro"/>
</dbReference>
<dbReference type="EMBL" id="SACS01000034">
    <property type="protein sequence ID" value="RVU31959.1"/>
    <property type="molecule type" value="Genomic_DNA"/>
</dbReference>
<evidence type="ECO:0000313" key="7">
    <source>
        <dbReference type="EMBL" id="RVU31959.1"/>
    </source>
</evidence>
<dbReference type="InterPro" id="IPR051487">
    <property type="entry name" value="Ser/Thr_Proteases_Immune/Dev"/>
</dbReference>
<evidence type="ECO:0000256" key="1">
    <source>
        <dbReference type="ARBA" id="ARBA00022801"/>
    </source>
</evidence>
<organism evidence="7 8">
    <name type="scientific">Rheinheimera riviphila</name>
    <dbReference type="NCBI Taxonomy" id="1834037"/>
    <lineage>
        <taxon>Bacteria</taxon>
        <taxon>Pseudomonadati</taxon>
        <taxon>Pseudomonadota</taxon>
        <taxon>Gammaproteobacteria</taxon>
        <taxon>Chromatiales</taxon>
        <taxon>Chromatiaceae</taxon>
        <taxon>Rheinheimera</taxon>
    </lineage>
</organism>
<keyword evidence="8" id="KW-1185">Reference proteome</keyword>
<comment type="caution">
    <text evidence="7">The sequence shown here is derived from an EMBL/GenBank/DDBJ whole genome shotgun (WGS) entry which is preliminary data.</text>
</comment>
<evidence type="ECO:0000313" key="8">
    <source>
        <dbReference type="Proteomes" id="UP000283077"/>
    </source>
</evidence>
<dbReference type="SUPFAM" id="SSF50494">
    <property type="entry name" value="Trypsin-like serine proteases"/>
    <property type="match status" value="1"/>
</dbReference>
<reference evidence="7 8" key="1">
    <citation type="submission" date="2019-01" db="EMBL/GenBank/DDBJ databases">
        <authorList>
            <person name="Chen W.-M."/>
        </authorList>
    </citation>
    <scope>NUCLEOTIDE SEQUENCE [LARGE SCALE GENOMIC DNA]</scope>
    <source>
        <strain evidence="7 8">KYPC3</strain>
    </source>
</reference>
<keyword evidence="1 3" id="KW-0378">Hydrolase</keyword>
<dbReference type="Proteomes" id="UP000283077">
    <property type="component" value="Unassembled WGS sequence"/>
</dbReference>
<evidence type="ECO:0000259" key="5">
    <source>
        <dbReference type="PROSITE" id="PS50093"/>
    </source>
</evidence>
<dbReference type="InterPro" id="IPR001254">
    <property type="entry name" value="Trypsin_dom"/>
</dbReference>
<accession>A0A437QC28</accession>
<dbReference type="InterPro" id="IPR001314">
    <property type="entry name" value="Peptidase_S1A"/>
</dbReference>
<dbReference type="InterPro" id="IPR036573">
    <property type="entry name" value="CBM_sf_5/12"/>
</dbReference>
<name>A0A437QC28_9GAMM</name>
<dbReference type="OrthoDB" id="9813836at2"/>
<evidence type="ECO:0000256" key="2">
    <source>
        <dbReference type="ARBA" id="ARBA00023157"/>
    </source>
</evidence>
<dbReference type="SMART" id="SM00089">
    <property type="entry name" value="PKD"/>
    <property type="match status" value="2"/>
</dbReference>
<dbReference type="Pfam" id="PF00801">
    <property type="entry name" value="PKD"/>
    <property type="match status" value="1"/>
</dbReference>
<feature type="domain" description="PKD" evidence="5">
    <location>
        <begin position="408"/>
        <end position="488"/>
    </location>
</feature>
<dbReference type="GO" id="GO:0006508">
    <property type="term" value="P:proteolysis"/>
    <property type="evidence" value="ECO:0007669"/>
    <property type="project" value="UniProtKB-KW"/>
</dbReference>
<dbReference type="PROSITE" id="PS00135">
    <property type="entry name" value="TRYPSIN_SER"/>
    <property type="match status" value="1"/>
</dbReference>
<dbReference type="InterPro" id="IPR013783">
    <property type="entry name" value="Ig-like_fold"/>
</dbReference>
<dbReference type="GO" id="GO:0030246">
    <property type="term" value="F:carbohydrate binding"/>
    <property type="evidence" value="ECO:0007669"/>
    <property type="project" value="InterPro"/>
</dbReference>
<dbReference type="CDD" id="cd00190">
    <property type="entry name" value="Tryp_SPc"/>
    <property type="match status" value="1"/>
</dbReference>
<dbReference type="GO" id="GO:0005576">
    <property type="term" value="C:extracellular region"/>
    <property type="evidence" value="ECO:0007669"/>
    <property type="project" value="InterPro"/>
</dbReference>
<proteinExistence type="predicted"/>
<protein>
    <submittedName>
        <fullName evidence="7">Trypsin-like serine protease</fullName>
    </submittedName>
</protein>
<dbReference type="SUPFAM" id="SSF49299">
    <property type="entry name" value="PKD domain"/>
    <property type="match status" value="2"/>
</dbReference>
<dbReference type="SMART" id="SM00495">
    <property type="entry name" value="ChtBD3"/>
    <property type="match status" value="2"/>
</dbReference>
<evidence type="ECO:0000259" key="6">
    <source>
        <dbReference type="PROSITE" id="PS50240"/>
    </source>
</evidence>
<dbReference type="Gene3D" id="2.60.40.10">
    <property type="entry name" value="Immunoglobulins"/>
    <property type="match status" value="2"/>
</dbReference>
<dbReference type="InterPro" id="IPR018114">
    <property type="entry name" value="TRYPSIN_HIS"/>
</dbReference>